<dbReference type="EMBL" id="VOSL01000010">
    <property type="protein sequence ID" value="TXD43344.1"/>
    <property type="molecule type" value="Genomic_DNA"/>
</dbReference>
<accession>A0A5C6XH75</accession>
<dbReference type="SUPFAM" id="SSF69593">
    <property type="entry name" value="Glycerol-3-phosphate (1)-acyltransferase"/>
    <property type="match status" value="1"/>
</dbReference>
<comment type="caution">
    <text evidence="3">The sequence shown here is derived from an EMBL/GenBank/DDBJ whole genome shotgun (WGS) entry which is preliminary data.</text>
</comment>
<dbReference type="GO" id="GO:0012505">
    <property type="term" value="C:endomembrane system"/>
    <property type="evidence" value="ECO:0007669"/>
    <property type="project" value="UniProtKB-SubCell"/>
</dbReference>
<dbReference type="SMART" id="SM00563">
    <property type="entry name" value="PlsC"/>
    <property type="match status" value="1"/>
</dbReference>
<dbReference type="OrthoDB" id="5479104at2"/>
<dbReference type="Proteomes" id="UP000321046">
    <property type="component" value="Unassembled WGS sequence"/>
</dbReference>
<dbReference type="PANTHER" id="PTHR12563:SF17">
    <property type="entry name" value="DIHYDROXYACETONE PHOSPHATE ACYLTRANSFERASE"/>
    <property type="match status" value="1"/>
</dbReference>
<dbReference type="GO" id="GO:0016024">
    <property type="term" value="P:CDP-diacylglycerol biosynthetic process"/>
    <property type="evidence" value="ECO:0007669"/>
    <property type="project" value="UniProtKB-UniPathway"/>
</dbReference>
<dbReference type="AlphaFoldDB" id="A0A5C6XH75"/>
<dbReference type="Pfam" id="PF01553">
    <property type="entry name" value="Acyltransferase"/>
    <property type="match status" value="1"/>
</dbReference>
<gene>
    <name evidence="3" type="ORF">FRC96_01940</name>
</gene>
<proteinExistence type="predicted"/>
<sequence>MGARTHRLRPEAPMFDAWTRQDDSPLFRLASERSQLVAEVSRRAFNDFVRASRDARGAGIEYVLNDAAYQEIARLQRERGAEEEVRSIAWWRNMSRRLATMPEPKKREILWKLVESYADDLAGRFNPWVYKMATGALPIGLSFLFKAQDLPRVATMPTRVGELRETLSHVRDLTQRVVLQGDLATLRVLARKGTLVFVPTHSSNMDSILVGWALYEAGLPPVTYGAGKNLFTNPLMSFFMHNLGAYKVDRRLQHRLYKDVLKTYSQVLIERGYHSLFFPGGTRSRSNAVEQHLKLGLLGTALRGYIHSLMRDPQAKPVYIVPLTINYNLVLEADSLIQDHFKREGKGRYLLENDEFNQISAVTRFVMNTMKMDSTTILRFGKPLDTFGNQVKVDGESYDSRGRRVNRIDYVRSARTGEVVEDAARDRQYTRHTGERIAQAFLEHTVLMPTQVVSWVLFDLLQRRFPGWDVYRLVRFGAEEILPWEEVHAGVEDALARLKILERNGKVQLSPFLHEAAPDRVVYEGLEYLRMYHVPEVVKSWADGVMLQKLEVIYFYGNRVRPFEDAMRALP</sequence>
<evidence type="ECO:0000313" key="4">
    <source>
        <dbReference type="Proteomes" id="UP000321046"/>
    </source>
</evidence>
<evidence type="ECO:0000259" key="2">
    <source>
        <dbReference type="SMART" id="SM00563"/>
    </source>
</evidence>
<name>A0A5C6XH75_9DELT</name>
<evidence type="ECO:0000313" key="3">
    <source>
        <dbReference type="EMBL" id="TXD43344.1"/>
    </source>
</evidence>
<dbReference type="InterPro" id="IPR022284">
    <property type="entry name" value="GPAT/DHAPAT"/>
</dbReference>
<protein>
    <recommendedName>
        <fullName evidence="2">Phospholipid/glycerol acyltransferase domain-containing protein</fullName>
    </recommendedName>
</protein>
<comment type="subcellular location">
    <subcellularLocation>
        <location evidence="1">Endomembrane system</location>
        <topology evidence="1">Peripheral membrane protein</topology>
    </subcellularLocation>
</comment>
<dbReference type="GO" id="GO:0006072">
    <property type="term" value="P:glycerol-3-phosphate metabolic process"/>
    <property type="evidence" value="ECO:0007669"/>
    <property type="project" value="TreeGrafter"/>
</dbReference>
<feature type="domain" description="Phospholipid/glycerol acyltransferase" evidence="2">
    <location>
        <begin position="195"/>
        <end position="328"/>
    </location>
</feature>
<dbReference type="UniPathway" id="UPA00557">
    <property type="reaction ID" value="UER00612"/>
</dbReference>
<dbReference type="PANTHER" id="PTHR12563">
    <property type="entry name" value="GLYCEROL-3-PHOSPHATE ACYLTRANSFERASE"/>
    <property type="match status" value="1"/>
</dbReference>
<dbReference type="InterPro" id="IPR002123">
    <property type="entry name" value="Plipid/glycerol_acylTrfase"/>
</dbReference>
<reference evidence="3 4" key="1">
    <citation type="submission" date="2019-08" db="EMBL/GenBank/DDBJ databases">
        <title>Bradymonadales sp. TMQ2.</title>
        <authorList>
            <person name="Liang Q."/>
        </authorList>
    </citation>
    <scope>NUCLEOTIDE SEQUENCE [LARGE SCALE GENOMIC DNA]</scope>
    <source>
        <strain evidence="3 4">TMQ2</strain>
    </source>
</reference>
<dbReference type="GO" id="GO:0019432">
    <property type="term" value="P:triglyceride biosynthetic process"/>
    <property type="evidence" value="ECO:0007669"/>
    <property type="project" value="TreeGrafter"/>
</dbReference>
<dbReference type="GO" id="GO:0006631">
    <property type="term" value="P:fatty acid metabolic process"/>
    <property type="evidence" value="ECO:0007669"/>
    <property type="project" value="TreeGrafter"/>
</dbReference>
<dbReference type="GO" id="GO:0004366">
    <property type="term" value="F:glycerol-3-phosphate O-acyltransferase activity"/>
    <property type="evidence" value="ECO:0007669"/>
    <property type="project" value="TreeGrafter"/>
</dbReference>
<evidence type="ECO:0000256" key="1">
    <source>
        <dbReference type="ARBA" id="ARBA00004184"/>
    </source>
</evidence>
<organism evidence="3 4">
    <name type="scientific">Lujinxingia vulgaris</name>
    <dbReference type="NCBI Taxonomy" id="2600176"/>
    <lineage>
        <taxon>Bacteria</taxon>
        <taxon>Deltaproteobacteria</taxon>
        <taxon>Bradymonadales</taxon>
        <taxon>Lujinxingiaceae</taxon>
        <taxon>Lujinxingia</taxon>
    </lineage>
</organism>